<reference evidence="1" key="2">
    <citation type="journal article" date="2015" name="Fish Shellfish Immunol.">
        <title>Early steps in the European eel (Anguilla anguilla)-Vibrio vulnificus interaction in the gills: Role of the RtxA13 toxin.</title>
        <authorList>
            <person name="Callol A."/>
            <person name="Pajuelo D."/>
            <person name="Ebbesson L."/>
            <person name="Teles M."/>
            <person name="MacKenzie S."/>
            <person name="Amaro C."/>
        </authorList>
    </citation>
    <scope>NUCLEOTIDE SEQUENCE</scope>
</reference>
<accession>A0A0E9SWL7</accession>
<reference evidence="1" key="1">
    <citation type="submission" date="2014-11" db="EMBL/GenBank/DDBJ databases">
        <authorList>
            <person name="Amaro Gonzalez C."/>
        </authorList>
    </citation>
    <scope>NUCLEOTIDE SEQUENCE</scope>
</reference>
<proteinExistence type="predicted"/>
<evidence type="ECO:0000313" key="1">
    <source>
        <dbReference type="EMBL" id="JAH45691.1"/>
    </source>
</evidence>
<protein>
    <submittedName>
        <fullName evidence="1">Uncharacterized protein</fullName>
    </submittedName>
</protein>
<name>A0A0E9SWL7_ANGAN</name>
<sequence>MRLLIIFLQKHLLVLYMVLLQSWTFTCLRGTLQGHVY</sequence>
<dbReference type="AlphaFoldDB" id="A0A0E9SWL7"/>
<organism evidence="1">
    <name type="scientific">Anguilla anguilla</name>
    <name type="common">European freshwater eel</name>
    <name type="synonym">Muraena anguilla</name>
    <dbReference type="NCBI Taxonomy" id="7936"/>
    <lineage>
        <taxon>Eukaryota</taxon>
        <taxon>Metazoa</taxon>
        <taxon>Chordata</taxon>
        <taxon>Craniata</taxon>
        <taxon>Vertebrata</taxon>
        <taxon>Euteleostomi</taxon>
        <taxon>Actinopterygii</taxon>
        <taxon>Neopterygii</taxon>
        <taxon>Teleostei</taxon>
        <taxon>Anguilliformes</taxon>
        <taxon>Anguillidae</taxon>
        <taxon>Anguilla</taxon>
    </lineage>
</organism>
<dbReference type="EMBL" id="GBXM01062886">
    <property type="protein sequence ID" value="JAH45691.1"/>
    <property type="molecule type" value="Transcribed_RNA"/>
</dbReference>